<reference evidence="1" key="2">
    <citation type="journal article" date="2014" name="ISME J.">
        <title>Microbial stratification in low pH oxic and suboxic macroscopic growths along an acid mine drainage.</title>
        <authorList>
            <person name="Mendez-Garcia C."/>
            <person name="Mesa V."/>
            <person name="Sprenger R.R."/>
            <person name="Richter M."/>
            <person name="Diez M.S."/>
            <person name="Solano J."/>
            <person name="Bargiela R."/>
            <person name="Golyshina O.V."/>
            <person name="Manteca A."/>
            <person name="Ramos J.L."/>
            <person name="Gallego J.R."/>
            <person name="Llorente I."/>
            <person name="Martins Dos Santos V.A."/>
            <person name="Jensen O.N."/>
            <person name="Pelaez A.I."/>
            <person name="Sanchez J."/>
            <person name="Ferrer M."/>
        </authorList>
    </citation>
    <scope>NUCLEOTIDE SEQUENCE</scope>
</reference>
<sequence>MRYWRGGVLTALGIILTVILSIPLGPVPAILPLLNPAPQGIWSGAKGAVPQGAGTLNLSGLIAPVRVSYSTGGVPHIFAQNNHDLFF</sequence>
<evidence type="ECO:0000313" key="1">
    <source>
        <dbReference type="EMBL" id="EQD40433.1"/>
    </source>
</evidence>
<feature type="non-terminal residue" evidence="1">
    <location>
        <position position="87"/>
    </location>
</feature>
<keyword evidence="1" id="KW-0378">Hydrolase</keyword>
<dbReference type="GO" id="GO:0016811">
    <property type="term" value="F:hydrolase activity, acting on carbon-nitrogen (but not peptide) bonds, in linear amides"/>
    <property type="evidence" value="ECO:0007669"/>
    <property type="project" value="InterPro"/>
</dbReference>
<dbReference type="EC" id="3.5.1.-" evidence="1"/>
<organism evidence="1">
    <name type="scientific">mine drainage metagenome</name>
    <dbReference type="NCBI Taxonomy" id="410659"/>
    <lineage>
        <taxon>unclassified sequences</taxon>
        <taxon>metagenomes</taxon>
        <taxon>ecological metagenomes</taxon>
    </lineage>
</organism>
<reference evidence="1" key="1">
    <citation type="submission" date="2013-08" db="EMBL/GenBank/DDBJ databases">
        <authorList>
            <person name="Mendez C."/>
            <person name="Richter M."/>
            <person name="Ferrer M."/>
            <person name="Sanchez J."/>
        </authorList>
    </citation>
    <scope>NUCLEOTIDE SEQUENCE</scope>
</reference>
<accession>T0Z5X3</accession>
<gene>
    <name evidence="1" type="ORF">B1A_16443</name>
</gene>
<dbReference type="Gene3D" id="1.10.439.10">
    <property type="entry name" value="Penicillin Amidohydrolase, domain 1"/>
    <property type="match status" value="1"/>
</dbReference>
<dbReference type="InterPro" id="IPR023343">
    <property type="entry name" value="Penicillin_amidase_dom1"/>
</dbReference>
<dbReference type="AlphaFoldDB" id="T0Z5X3"/>
<name>T0Z5X3_9ZZZZ</name>
<protein>
    <submittedName>
        <fullName evidence="1">Peptidase S45, penicillin amidase</fullName>
        <ecNumber evidence="1">3.5.1.-</ecNumber>
    </submittedName>
</protein>
<comment type="caution">
    <text evidence="1">The sequence shown here is derived from an EMBL/GenBank/DDBJ whole genome shotgun (WGS) entry which is preliminary data.</text>
</comment>
<dbReference type="EMBL" id="AUZX01012089">
    <property type="protein sequence ID" value="EQD40433.1"/>
    <property type="molecule type" value="Genomic_DNA"/>
</dbReference>
<proteinExistence type="predicted"/>